<dbReference type="Gene3D" id="3.90.550.10">
    <property type="entry name" value="Spore Coat Polysaccharide Biosynthesis Protein SpsA, Chain A"/>
    <property type="match status" value="2"/>
</dbReference>
<evidence type="ECO:0000256" key="6">
    <source>
        <dbReference type="SAM" id="Phobius"/>
    </source>
</evidence>
<organism evidence="7 8">
    <name type="scientific">Camelina sativa</name>
    <name type="common">False flax</name>
    <name type="synonym">Myagrum sativum</name>
    <dbReference type="NCBI Taxonomy" id="90675"/>
    <lineage>
        <taxon>Eukaryota</taxon>
        <taxon>Viridiplantae</taxon>
        <taxon>Streptophyta</taxon>
        <taxon>Embryophyta</taxon>
        <taxon>Tracheophyta</taxon>
        <taxon>Spermatophyta</taxon>
        <taxon>Magnoliopsida</taxon>
        <taxon>eudicotyledons</taxon>
        <taxon>Gunneridae</taxon>
        <taxon>Pentapetalae</taxon>
        <taxon>rosids</taxon>
        <taxon>malvids</taxon>
        <taxon>Brassicales</taxon>
        <taxon>Brassicaceae</taxon>
        <taxon>Camelineae</taxon>
        <taxon>Camelina</taxon>
    </lineage>
</organism>
<comment type="pathway">
    <text evidence="1">Glycan metabolism; pectin biosynthesis.</text>
</comment>
<dbReference type="PANTHER" id="PTHR32116:SF12">
    <property type="entry name" value="GALACTURONOSYLTRANSFERASE 7-RELATED"/>
    <property type="match status" value="1"/>
</dbReference>
<gene>
    <name evidence="8" type="primary">LOC104699305</name>
</gene>
<comment type="similarity">
    <text evidence="2">Belongs to the glycosyltransferase 8 family.</text>
</comment>
<evidence type="ECO:0000256" key="5">
    <source>
        <dbReference type="SAM" id="MobiDB-lite"/>
    </source>
</evidence>
<evidence type="ECO:0000313" key="7">
    <source>
        <dbReference type="Proteomes" id="UP000694864"/>
    </source>
</evidence>
<proteinExistence type="inferred from homology"/>
<keyword evidence="6" id="KW-1133">Transmembrane helix</keyword>
<keyword evidence="3" id="KW-0328">Glycosyltransferase</keyword>
<evidence type="ECO:0000256" key="3">
    <source>
        <dbReference type="ARBA" id="ARBA00022676"/>
    </source>
</evidence>
<accession>A0ABM1RSG7</accession>
<dbReference type="InterPro" id="IPR002495">
    <property type="entry name" value="Glyco_trans_8"/>
</dbReference>
<evidence type="ECO:0000256" key="2">
    <source>
        <dbReference type="ARBA" id="ARBA00006351"/>
    </source>
</evidence>
<name>A0ABM1RSG7_CAMSA</name>
<keyword evidence="6" id="KW-0472">Membrane</keyword>
<dbReference type="Pfam" id="PF25557">
    <property type="entry name" value="GAUT_1"/>
    <property type="match status" value="1"/>
</dbReference>
<dbReference type="SUPFAM" id="SSF53448">
    <property type="entry name" value="Nucleotide-diphospho-sugar transferases"/>
    <property type="match status" value="2"/>
</dbReference>
<dbReference type="PANTHER" id="PTHR32116">
    <property type="entry name" value="GALACTURONOSYLTRANSFERASE 4-RELATED"/>
    <property type="match status" value="1"/>
</dbReference>
<dbReference type="GeneID" id="104699305"/>
<keyword evidence="7" id="KW-1185">Reference proteome</keyword>
<keyword evidence="4" id="KW-0808">Transferase</keyword>
<dbReference type="Pfam" id="PF01501">
    <property type="entry name" value="Glyco_transf_8"/>
    <property type="match status" value="1"/>
</dbReference>
<dbReference type="CDD" id="cd06429">
    <property type="entry name" value="GT8_like_1"/>
    <property type="match status" value="1"/>
</dbReference>
<feature type="transmembrane region" description="Helical" evidence="6">
    <location>
        <begin position="23"/>
        <end position="46"/>
    </location>
</feature>
<dbReference type="RefSeq" id="XP_019101955.1">
    <property type="nucleotide sequence ID" value="XM_019246410.1"/>
</dbReference>
<reference evidence="8" key="2">
    <citation type="submission" date="2025-08" db="UniProtKB">
        <authorList>
            <consortium name="RefSeq"/>
        </authorList>
    </citation>
    <scope>IDENTIFICATION</scope>
    <source>
        <tissue evidence="8">Leaf</tissue>
    </source>
</reference>
<reference evidence="7" key="1">
    <citation type="journal article" date="2014" name="Nat. Commun.">
        <title>The emerging biofuel crop Camelina sativa retains a highly undifferentiated hexaploid genome structure.</title>
        <authorList>
            <person name="Kagale S."/>
            <person name="Koh C."/>
            <person name="Nixon J."/>
            <person name="Bollina V."/>
            <person name="Clarke W.E."/>
            <person name="Tuteja R."/>
            <person name="Spillane C."/>
            <person name="Robinson S.J."/>
            <person name="Links M.G."/>
            <person name="Clarke C."/>
            <person name="Higgins E.E."/>
            <person name="Huebert T."/>
            <person name="Sharpe A.G."/>
            <person name="Parkin I.A."/>
        </authorList>
    </citation>
    <scope>NUCLEOTIDE SEQUENCE [LARGE SCALE GENOMIC DNA]</scope>
    <source>
        <strain evidence="7">cv. DH55</strain>
    </source>
</reference>
<feature type="region of interest" description="Disordered" evidence="5">
    <location>
        <begin position="99"/>
        <end position="138"/>
    </location>
</feature>
<evidence type="ECO:0000256" key="1">
    <source>
        <dbReference type="ARBA" id="ARBA00004877"/>
    </source>
</evidence>
<evidence type="ECO:0000256" key="4">
    <source>
        <dbReference type="ARBA" id="ARBA00022679"/>
    </source>
</evidence>
<protein>
    <submittedName>
        <fullName evidence="8">Probable galacturonosyltransferase 7</fullName>
    </submittedName>
</protein>
<dbReference type="InterPro" id="IPR029993">
    <property type="entry name" value="GAUT"/>
</dbReference>
<dbReference type="Proteomes" id="UP000694864">
    <property type="component" value="Chromosome 6"/>
</dbReference>
<evidence type="ECO:0000313" key="8">
    <source>
        <dbReference type="RefSeq" id="XP_019101955.1"/>
    </source>
</evidence>
<feature type="compositionally biased region" description="Polar residues" evidence="5">
    <location>
        <begin position="127"/>
        <end position="136"/>
    </location>
</feature>
<dbReference type="InterPro" id="IPR029044">
    <property type="entry name" value="Nucleotide-diphossugar_trans"/>
</dbReference>
<sequence>MKGGGGGGGGVGGGGGGKRRWKVLVIGVLVLVILSMLVPLAFLLGLHNGFHSPGFVTVQSASSFESFTRINATKHTQRDVSERVDEVLQKINPVLPKKNDINVGARDMNGRSGSVSEKRGLPVSPTVVANPSPANKTKTEATYKGVQRTIASADESWRTCEMKYGSYCLWREENKEPMKDAKVKQMKDQLFVARAYYPSIAKMPSQDKLTRDMKQNIQEFERILIVSSQDADLPPQVEKKLQKMEAVIAKAKSFPVDCNNVDKKLRQILDLTEDEASFHMKQSVFLYQLAVHTMPKSLHCLSMRLTVEHFKSASLEDPISEKFSDPSLLHFVIISDNILASSVVINSTVLYARGSKNLVFHVLTDEQNYFAMTQWFVRNPCKQSTIQVLNIEKLELDDSDMKLSLPAEFRVSQQNRTHYLSLFSQSHYLLPKLFDKLKKVVILDDDVVVQRDLSPLWDLDMEGKVNGAVKSCTVRLVFHVLTDEQNYFAMTQWFVRNPCKQSTIQVLNIEKLELDDSDMKLSLPAEFRVSQQNRTHYLSLFSQSHYLLPKLFDKLEKVVILDDDVVVQRDLSPLWDLDMEGKVNGAVKSCTVRLGQLKSLKRGSFDTNACLWMSGLNLVDLTRWRELGVSETYRKFYKEQMSGGDESSEAIALQASLLTFQDQVYALDDKWALSGLGYDHYVSAQAIKSAAVLHYNGNMKPWLEVGIPKYKNYWRKHLNREDRFLSDCNVNP</sequence>
<keyword evidence="6" id="KW-0812">Transmembrane</keyword>